<evidence type="ECO:0000313" key="1">
    <source>
        <dbReference type="EMBL" id="SVB97328.1"/>
    </source>
</evidence>
<protein>
    <recommendedName>
        <fullName evidence="2">Peptidase C39-like domain-containing protein</fullName>
    </recommendedName>
</protein>
<name>A0A382ICQ7_9ZZZZ</name>
<accession>A0A382ICQ7</accession>
<evidence type="ECO:0008006" key="2">
    <source>
        <dbReference type="Google" id="ProtNLM"/>
    </source>
</evidence>
<dbReference type="EMBL" id="UINC01066525">
    <property type="protein sequence ID" value="SVB97328.1"/>
    <property type="molecule type" value="Genomic_DNA"/>
</dbReference>
<gene>
    <name evidence="1" type="ORF">METZ01_LOCUS250182</name>
</gene>
<organism evidence="1">
    <name type="scientific">marine metagenome</name>
    <dbReference type="NCBI Taxonomy" id="408172"/>
    <lineage>
        <taxon>unclassified sequences</taxon>
        <taxon>metagenomes</taxon>
        <taxon>ecological metagenomes</taxon>
    </lineage>
</organism>
<feature type="non-terminal residue" evidence="1">
    <location>
        <position position="1"/>
    </location>
</feature>
<proteinExistence type="predicted"/>
<sequence length="224" mass="24818">LLSFLCSALMLAGVCQIFADDKRPRKSATTVKPSGNQSTNQSVFPGWRKFVVHQRRSQTGCIATGYEMLLRAANIQGVNYDSFQDDFDLDIKLGRGQSAPRNNFMSVAAAVRAKYPGVHLMEKSFAKGKDKVAFIDECLARQRPILVSIAQLRSARLAGWHIMPIVDATADAYLLLRFVQKNGTPITEWTKKSTITRIHDTYRGGKEVAFLKTAPQGPAKSPDK</sequence>
<dbReference type="AlphaFoldDB" id="A0A382ICQ7"/>
<reference evidence="1" key="1">
    <citation type="submission" date="2018-05" db="EMBL/GenBank/DDBJ databases">
        <authorList>
            <person name="Lanie J.A."/>
            <person name="Ng W.-L."/>
            <person name="Kazmierczak K.M."/>
            <person name="Andrzejewski T.M."/>
            <person name="Davidsen T.M."/>
            <person name="Wayne K.J."/>
            <person name="Tettelin H."/>
            <person name="Glass J.I."/>
            <person name="Rusch D."/>
            <person name="Podicherti R."/>
            <person name="Tsui H.-C.T."/>
            <person name="Winkler M.E."/>
        </authorList>
    </citation>
    <scope>NUCLEOTIDE SEQUENCE</scope>
</reference>